<dbReference type="InterPro" id="IPR013783">
    <property type="entry name" value="Ig-like_fold"/>
</dbReference>
<dbReference type="GO" id="GO:0006629">
    <property type="term" value="P:lipid metabolic process"/>
    <property type="evidence" value="ECO:0007669"/>
    <property type="project" value="InterPro"/>
</dbReference>
<dbReference type="InterPro" id="IPR002921">
    <property type="entry name" value="Fungal_lipase-type"/>
</dbReference>
<dbReference type="Gene3D" id="2.60.40.10">
    <property type="entry name" value="Immunoglobulins"/>
    <property type="match status" value="1"/>
</dbReference>
<feature type="domain" description="Fungal lipase-type" evidence="2">
    <location>
        <begin position="325"/>
        <end position="434"/>
    </location>
</feature>
<sequence>MEMYNYCLLCNPEVNWLQVEFRSERNESIHGLKVTITNPSTEQKHHTTASQGRAVFENIAAGEWVVSVETDTLLSTVEQYASRKDGEDSLVKEWASETLDRDQGSKAYYAISVGDLWDTPPDDEFLMDKHGPLRANYREDAKGLRTCHNRACVLEIKALRSYLPMIVDTDEFNLVNSYTFALLSQLAYATDDFSFDDGKSTDEKGSLSTVTRQLKSKKIPEYSSSLGVQWIVQEVPYSKSLSCNYYADAKVGAEGYILSNDDIAIIGVRGSEPYFGNRNKTEDVRLWEIVKTSSGMQAVVTTVLADKFGDIAYSPAVQDFAGTNFDAAQIAPPEFGGAYVHRGFYQYAMAFRSAIGDKLEQNKNKKIYICGHSLGGAGALLLSALIQDMYTPVTLCLYTYGMPRTGTRSFVERYQNILHYRHVNNHDLVPQVPMSWVNTDLSEGVTITDFFGSRVALARKMLSDNDNDNYLHHGRLSQLITYAPSKQVLLTPRQTQITMLDIAKMANDDSVALVDGLWDASIEDHSMGQYIPGLLDQLQSLSQESLYENYQGSIDFINDEIKNLKQRYHIVKKADVETLGEVYSPVLGAKRALIQKELSIVKNQLENQHQVVSELTQIMNNPERLPLSLLLAASQSLPEEIREQLQ</sequence>
<dbReference type="EMBL" id="QVMU01000019">
    <property type="protein sequence ID" value="RJX68714.1"/>
    <property type="molecule type" value="Genomic_DNA"/>
</dbReference>
<dbReference type="AlphaFoldDB" id="A0A3A6Q9Z2"/>
<dbReference type="CDD" id="cd00519">
    <property type="entry name" value="Lipase_3"/>
    <property type="match status" value="1"/>
</dbReference>
<protein>
    <submittedName>
        <fullName evidence="3">Lipase</fullName>
    </submittedName>
</protein>
<organism evidence="3 4">
    <name type="scientific">Vibrio sinensis</name>
    <dbReference type="NCBI Taxonomy" id="2302434"/>
    <lineage>
        <taxon>Bacteria</taxon>
        <taxon>Pseudomonadati</taxon>
        <taxon>Pseudomonadota</taxon>
        <taxon>Gammaproteobacteria</taxon>
        <taxon>Vibrionales</taxon>
        <taxon>Vibrionaceae</taxon>
        <taxon>Vibrio</taxon>
    </lineage>
</organism>
<feature type="coiled-coil region" evidence="1">
    <location>
        <begin position="547"/>
        <end position="574"/>
    </location>
</feature>
<dbReference type="InterPro" id="IPR029058">
    <property type="entry name" value="AB_hydrolase_fold"/>
</dbReference>
<keyword evidence="4" id="KW-1185">Reference proteome</keyword>
<dbReference type="OrthoDB" id="5562330at2"/>
<dbReference type="Gene3D" id="3.40.50.1820">
    <property type="entry name" value="alpha/beta hydrolase"/>
    <property type="match status" value="1"/>
</dbReference>
<dbReference type="PANTHER" id="PTHR45856:SF24">
    <property type="entry name" value="FUNGAL LIPASE-LIKE DOMAIN-CONTAINING PROTEIN"/>
    <property type="match status" value="1"/>
</dbReference>
<evidence type="ECO:0000256" key="1">
    <source>
        <dbReference type="SAM" id="Coils"/>
    </source>
</evidence>
<reference evidence="3 4" key="1">
    <citation type="submission" date="2018-08" db="EMBL/GenBank/DDBJ databases">
        <title>Vibrio isolated from the Eastern China Marginal Seas.</title>
        <authorList>
            <person name="Li Y."/>
        </authorList>
    </citation>
    <scope>NUCLEOTIDE SEQUENCE [LARGE SCALE GENOMIC DNA]</scope>
    <source>
        <strain evidence="3 4">BEI233</strain>
    </source>
</reference>
<dbReference type="Pfam" id="PF01764">
    <property type="entry name" value="Lipase_3"/>
    <property type="match status" value="1"/>
</dbReference>
<dbReference type="RefSeq" id="WP_120033740.1">
    <property type="nucleotide sequence ID" value="NZ_QVMU01000019.1"/>
</dbReference>
<dbReference type="PANTHER" id="PTHR45856">
    <property type="entry name" value="ALPHA/BETA-HYDROLASES SUPERFAMILY PROTEIN"/>
    <property type="match status" value="1"/>
</dbReference>
<gene>
    <name evidence="3" type="ORF">DZ860_16590</name>
</gene>
<evidence type="ECO:0000259" key="2">
    <source>
        <dbReference type="Pfam" id="PF01764"/>
    </source>
</evidence>
<comment type="caution">
    <text evidence="3">The sequence shown here is derived from an EMBL/GenBank/DDBJ whole genome shotgun (WGS) entry which is preliminary data.</text>
</comment>
<evidence type="ECO:0000313" key="4">
    <source>
        <dbReference type="Proteomes" id="UP000273252"/>
    </source>
</evidence>
<dbReference type="InterPro" id="IPR051218">
    <property type="entry name" value="Sec_MonoDiacylglyc_Lipase"/>
</dbReference>
<proteinExistence type="predicted"/>
<keyword evidence="1" id="KW-0175">Coiled coil</keyword>
<accession>A0A3A6Q9Z2</accession>
<evidence type="ECO:0000313" key="3">
    <source>
        <dbReference type="EMBL" id="RJX68714.1"/>
    </source>
</evidence>
<name>A0A3A6Q9Z2_9VIBR</name>
<dbReference type="SUPFAM" id="SSF53474">
    <property type="entry name" value="alpha/beta-Hydrolases"/>
    <property type="match status" value="1"/>
</dbReference>
<dbReference type="Proteomes" id="UP000273252">
    <property type="component" value="Unassembled WGS sequence"/>
</dbReference>
<dbReference type="SUPFAM" id="SSF49478">
    <property type="entry name" value="Cna protein B-type domain"/>
    <property type="match status" value="1"/>
</dbReference>